<evidence type="ECO:0000313" key="2">
    <source>
        <dbReference type="Proteomes" id="UP000828941"/>
    </source>
</evidence>
<name>A0ACB9Q0F4_BAUVA</name>
<keyword evidence="2" id="KW-1185">Reference proteome</keyword>
<reference evidence="1 2" key="1">
    <citation type="journal article" date="2022" name="DNA Res.">
        <title>Chromosomal-level genome assembly of the orchid tree Bauhinia variegata (Leguminosae; Cercidoideae) supports the allotetraploid origin hypothesis of Bauhinia.</title>
        <authorList>
            <person name="Zhong Y."/>
            <person name="Chen Y."/>
            <person name="Zheng D."/>
            <person name="Pang J."/>
            <person name="Liu Y."/>
            <person name="Luo S."/>
            <person name="Meng S."/>
            <person name="Qian L."/>
            <person name="Wei D."/>
            <person name="Dai S."/>
            <person name="Zhou R."/>
        </authorList>
    </citation>
    <scope>NUCLEOTIDE SEQUENCE [LARGE SCALE GENOMIC DNA]</scope>
    <source>
        <strain evidence="1">BV-YZ2020</strain>
    </source>
</reference>
<sequence>MKSAAGAATGGVGGVPSYAFPTKRRWKGLVVGVLGLVILSMLVPLVFLLGVHNSFHSAGYISEQQNPPSNRNALEAYGGHNIRDTQNQSQGEQAAHVHELMRRFEPAIPKDVLKNYAHEATNETISKGSRNDNQERGFKVLPDAVVQSLPTSNNSRGSHVDKVTHHTKSSNDEGGKSCELTFGSYCLWRQEHREEIKDVMVKRLKDQLFVARAYFPSVAKLPAQDTLSRQMKQNIQELEHVLSESTTDADLPPQIEKKLQNMELIITRAKSFPVDCNNVDKKLRQILDLTEDEADFHMKQSAFLYKLTVQTMPKSLHCLSLKLTVEYFKSPLEDKAMSEKLADPSLHHYIIFSNNVLAASVVINSTVLHAKESWNQVFHVLTDGQNYYAMKLWFLRNNYKEAAVEVLNIEHLDLDNNYKPTPLHLSLPEEFRVSFHNVDNPSIHPIRTEYISIFSHSHYLLPDIFSNLKKVVVLDDDVVVQQDLSALWSLGMGEKVNGAVQCCSVRLGQLKSYLGEKGFSQNSCAWMSGLNIIDLVRWRELDLSQTYRRLIKELSMQGESMKAAAWHASLLTFEDKIYPLDDLWVASGLGHNHVIDSQAIKRAAVLHYNGNMKPWLDMGIPKYRNYWKKFMNKEDQFLSECNIHS</sequence>
<evidence type="ECO:0000313" key="1">
    <source>
        <dbReference type="EMBL" id="KAI4353614.1"/>
    </source>
</evidence>
<dbReference type="Proteomes" id="UP000828941">
    <property type="component" value="Chromosome 2"/>
</dbReference>
<proteinExistence type="predicted"/>
<dbReference type="EMBL" id="CM039427">
    <property type="protein sequence ID" value="KAI4353614.1"/>
    <property type="molecule type" value="Genomic_DNA"/>
</dbReference>
<gene>
    <name evidence="1" type="ORF">L6164_002549</name>
</gene>
<organism evidence="1 2">
    <name type="scientific">Bauhinia variegata</name>
    <name type="common">Purple orchid tree</name>
    <name type="synonym">Phanera variegata</name>
    <dbReference type="NCBI Taxonomy" id="167791"/>
    <lineage>
        <taxon>Eukaryota</taxon>
        <taxon>Viridiplantae</taxon>
        <taxon>Streptophyta</taxon>
        <taxon>Embryophyta</taxon>
        <taxon>Tracheophyta</taxon>
        <taxon>Spermatophyta</taxon>
        <taxon>Magnoliopsida</taxon>
        <taxon>eudicotyledons</taxon>
        <taxon>Gunneridae</taxon>
        <taxon>Pentapetalae</taxon>
        <taxon>rosids</taxon>
        <taxon>fabids</taxon>
        <taxon>Fabales</taxon>
        <taxon>Fabaceae</taxon>
        <taxon>Cercidoideae</taxon>
        <taxon>Cercideae</taxon>
        <taxon>Bauhiniinae</taxon>
        <taxon>Bauhinia</taxon>
    </lineage>
</organism>
<accession>A0ACB9Q0F4</accession>
<protein>
    <submittedName>
        <fullName evidence="1">Uncharacterized protein</fullName>
    </submittedName>
</protein>
<comment type="caution">
    <text evidence="1">The sequence shown here is derived from an EMBL/GenBank/DDBJ whole genome shotgun (WGS) entry which is preliminary data.</text>
</comment>